<dbReference type="InterPro" id="IPR036388">
    <property type="entry name" value="WH-like_DNA-bd_sf"/>
</dbReference>
<accession>A0A345ZTE6</accession>
<dbReference type="InterPro" id="IPR011991">
    <property type="entry name" value="ArsR-like_HTH"/>
</dbReference>
<protein>
    <submittedName>
        <fullName evidence="5">Transcriptional regulator</fullName>
    </submittedName>
</protein>
<dbReference type="Pfam" id="PF01638">
    <property type="entry name" value="HxlR"/>
    <property type="match status" value="1"/>
</dbReference>
<gene>
    <name evidence="5" type="ORF">DW352_06475</name>
</gene>
<dbReference type="OrthoDB" id="9800350at2"/>
<dbReference type="InterPro" id="IPR002577">
    <property type="entry name" value="HTH_HxlR"/>
</dbReference>
<evidence type="ECO:0000256" key="3">
    <source>
        <dbReference type="ARBA" id="ARBA00023163"/>
    </source>
</evidence>
<dbReference type="PANTHER" id="PTHR33204">
    <property type="entry name" value="TRANSCRIPTIONAL REGULATOR, MARR FAMILY"/>
    <property type="match status" value="1"/>
</dbReference>
<evidence type="ECO:0000313" key="5">
    <source>
        <dbReference type="EMBL" id="AXK80193.1"/>
    </source>
</evidence>
<dbReference type="GO" id="GO:0003677">
    <property type="term" value="F:DNA binding"/>
    <property type="evidence" value="ECO:0007669"/>
    <property type="project" value="UniProtKB-KW"/>
</dbReference>
<sequence length="142" mass="15844">MENHTIEQSADACADCHLPTDEDVVAFLNAIRAFSGKWKVRILCLLVDGPGRFGELRRALPGVTQQMLTMQLRELEQSGLVLRTAFAEVPPRVEYELTEAAYALQPMFNGLVAWSLRYRVSVRSEKAKSQKKTGASFEGSAR</sequence>
<evidence type="ECO:0000259" key="4">
    <source>
        <dbReference type="PROSITE" id="PS51118"/>
    </source>
</evidence>
<keyword evidence="2" id="KW-0238">DNA-binding</keyword>
<dbReference type="SUPFAM" id="SSF46785">
    <property type="entry name" value="Winged helix' DNA-binding domain"/>
    <property type="match status" value="1"/>
</dbReference>
<dbReference type="InterPro" id="IPR036390">
    <property type="entry name" value="WH_DNA-bd_sf"/>
</dbReference>
<keyword evidence="3" id="KW-0804">Transcription</keyword>
<evidence type="ECO:0000256" key="1">
    <source>
        <dbReference type="ARBA" id="ARBA00023015"/>
    </source>
</evidence>
<evidence type="ECO:0000256" key="2">
    <source>
        <dbReference type="ARBA" id="ARBA00023125"/>
    </source>
</evidence>
<name>A0A345ZTE6_9HYPH</name>
<dbReference type="RefSeq" id="WP_115689616.1">
    <property type="nucleotide sequence ID" value="NZ_CP031417.1"/>
</dbReference>
<dbReference type="Proteomes" id="UP000254889">
    <property type="component" value="Chromosome"/>
</dbReference>
<proteinExistence type="predicted"/>
<feature type="domain" description="HTH hxlR-type" evidence="4">
    <location>
        <begin position="16"/>
        <end position="123"/>
    </location>
</feature>
<dbReference type="KEGG" id="ptaw:DW352_06475"/>
<reference evidence="5 6" key="1">
    <citation type="submission" date="2018-07" db="EMBL/GenBank/DDBJ databases">
        <authorList>
            <person name="Quirk P.G."/>
            <person name="Krulwich T.A."/>
        </authorList>
    </citation>
    <scope>NUCLEOTIDE SEQUENCE [LARGE SCALE GENOMIC DNA]</scope>
    <source>
        <strain evidence="5 6">CC-BB4</strain>
    </source>
</reference>
<evidence type="ECO:0000313" key="6">
    <source>
        <dbReference type="Proteomes" id="UP000254889"/>
    </source>
</evidence>
<dbReference type="Gene3D" id="1.10.10.10">
    <property type="entry name" value="Winged helix-like DNA-binding domain superfamily/Winged helix DNA-binding domain"/>
    <property type="match status" value="1"/>
</dbReference>
<dbReference type="CDD" id="cd00090">
    <property type="entry name" value="HTH_ARSR"/>
    <property type="match status" value="1"/>
</dbReference>
<keyword evidence="6" id="KW-1185">Reference proteome</keyword>
<dbReference type="PANTHER" id="PTHR33204:SF29">
    <property type="entry name" value="TRANSCRIPTIONAL REGULATOR"/>
    <property type="match status" value="1"/>
</dbReference>
<organism evidence="5 6">
    <name type="scientific">Pseudolabrys taiwanensis</name>
    <dbReference type="NCBI Taxonomy" id="331696"/>
    <lineage>
        <taxon>Bacteria</taxon>
        <taxon>Pseudomonadati</taxon>
        <taxon>Pseudomonadota</taxon>
        <taxon>Alphaproteobacteria</taxon>
        <taxon>Hyphomicrobiales</taxon>
        <taxon>Xanthobacteraceae</taxon>
        <taxon>Pseudolabrys</taxon>
    </lineage>
</organism>
<dbReference type="EMBL" id="CP031417">
    <property type="protein sequence ID" value="AXK80193.1"/>
    <property type="molecule type" value="Genomic_DNA"/>
</dbReference>
<dbReference type="AlphaFoldDB" id="A0A345ZTE6"/>
<dbReference type="GO" id="GO:0006355">
    <property type="term" value="P:regulation of DNA-templated transcription"/>
    <property type="evidence" value="ECO:0007669"/>
    <property type="project" value="UniProtKB-ARBA"/>
</dbReference>
<keyword evidence="1" id="KW-0805">Transcription regulation</keyword>
<dbReference type="PROSITE" id="PS51118">
    <property type="entry name" value="HTH_HXLR"/>
    <property type="match status" value="1"/>
</dbReference>